<name>W9QLU6_9ROSA</name>
<evidence type="ECO:0000313" key="1">
    <source>
        <dbReference type="EMBL" id="EXB40721.1"/>
    </source>
</evidence>
<dbReference type="AlphaFoldDB" id="W9QLU6"/>
<dbReference type="EMBL" id="KE343776">
    <property type="protein sequence ID" value="EXB40721.1"/>
    <property type="molecule type" value="Genomic_DNA"/>
</dbReference>
<organism evidence="1 2">
    <name type="scientific">Morus notabilis</name>
    <dbReference type="NCBI Taxonomy" id="981085"/>
    <lineage>
        <taxon>Eukaryota</taxon>
        <taxon>Viridiplantae</taxon>
        <taxon>Streptophyta</taxon>
        <taxon>Embryophyta</taxon>
        <taxon>Tracheophyta</taxon>
        <taxon>Spermatophyta</taxon>
        <taxon>Magnoliopsida</taxon>
        <taxon>eudicotyledons</taxon>
        <taxon>Gunneridae</taxon>
        <taxon>Pentapetalae</taxon>
        <taxon>rosids</taxon>
        <taxon>fabids</taxon>
        <taxon>Rosales</taxon>
        <taxon>Moraceae</taxon>
        <taxon>Moreae</taxon>
        <taxon>Morus</taxon>
    </lineage>
</organism>
<proteinExistence type="predicted"/>
<gene>
    <name evidence="1" type="ORF">L484_007304</name>
</gene>
<evidence type="ECO:0000313" key="2">
    <source>
        <dbReference type="Proteomes" id="UP000030645"/>
    </source>
</evidence>
<dbReference type="Proteomes" id="UP000030645">
    <property type="component" value="Unassembled WGS sequence"/>
</dbReference>
<sequence>MKAKLVVGAVVDEVDLIVEGEGSSEGRKRLLTQRRFRLRRLFPGAPYQFQRLISLSLSLSSHDSSFFTLPLVLRSAAPETLSLSLASASLSLSQPLSAAAFALSAKALSLRLSFFSLSDSLSPFISCDCRRRSPQNLCSLGVGGFARVRVSKFHRWLRPDLVGAHNLCICKLLRTSLNSFSTAVNLEANLP</sequence>
<reference evidence="2" key="1">
    <citation type="submission" date="2013-01" db="EMBL/GenBank/DDBJ databases">
        <title>Draft Genome Sequence of a Mulberry Tree, Morus notabilis C.K. Schneid.</title>
        <authorList>
            <person name="He N."/>
            <person name="Zhao S."/>
        </authorList>
    </citation>
    <scope>NUCLEOTIDE SEQUENCE</scope>
</reference>
<protein>
    <submittedName>
        <fullName evidence="1">Uncharacterized protein</fullName>
    </submittedName>
</protein>
<accession>W9QLU6</accession>
<keyword evidence="2" id="KW-1185">Reference proteome</keyword>